<evidence type="ECO:0000256" key="1">
    <source>
        <dbReference type="ARBA" id="ARBA00023015"/>
    </source>
</evidence>
<accession>A0AAW4Z2Z1</accession>
<dbReference type="RefSeq" id="WP_234240956.1">
    <property type="nucleotide sequence ID" value="NZ_JABFTS010000018.1"/>
</dbReference>
<dbReference type="PANTHER" id="PTHR43280">
    <property type="entry name" value="ARAC-FAMILY TRANSCRIPTIONAL REGULATOR"/>
    <property type="match status" value="1"/>
</dbReference>
<dbReference type="PRINTS" id="PR00032">
    <property type="entry name" value="HTHARAC"/>
</dbReference>
<feature type="domain" description="HTH araC/xylS-type" evidence="4">
    <location>
        <begin position="6"/>
        <end position="104"/>
    </location>
</feature>
<reference evidence="5" key="1">
    <citation type="submission" date="2020-05" db="EMBL/GenBank/DDBJ databases">
        <authorList>
            <person name="Wang L."/>
            <person name="Shao Z."/>
        </authorList>
    </citation>
    <scope>NUCLEOTIDE SEQUENCE</scope>
    <source>
        <strain evidence="5">MCCC 1A05776</strain>
    </source>
</reference>
<reference evidence="5" key="2">
    <citation type="journal article" date="2021" name="Front. Microbiol.">
        <title>Aerobic Denitrification and Heterotrophic Sulfur Oxidation in the Genus Halomonas Revealed by Six Novel Species Characterizations and Genome-Based Analysis.</title>
        <authorList>
            <person name="Wang L."/>
            <person name="Shao Z."/>
        </authorList>
    </citation>
    <scope>NUCLEOTIDE SEQUENCE</scope>
    <source>
        <strain evidence="5">MCCC 1A05776</strain>
    </source>
</reference>
<dbReference type="InterPro" id="IPR009057">
    <property type="entry name" value="Homeodomain-like_sf"/>
</dbReference>
<dbReference type="PROSITE" id="PS01124">
    <property type="entry name" value="HTH_ARAC_FAMILY_2"/>
    <property type="match status" value="1"/>
</dbReference>
<keyword evidence="3" id="KW-0804">Transcription</keyword>
<dbReference type="SMART" id="SM00342">
    <property type="entry name" value="HTH_ARAC"/>
    <property type="match status" value="1"/>
</dbReference>
<dbReference type="PROSITE" id="PS00041">
    <property type="entry name" value="HTH_ARAC_FAMILY_1"/>
    <property type="match status" value="1"/>
</dbReference>
<dbReference type="Proteomes" id="UP001320178">
    <property type="component" value="Unassembled WGS sequence"/>
</dbReference>
<organism evidence="5 6">
    <name type="scientific">Billgrantia desiderata</name>
    <dbReference type="NCBI Taxonomy" id="52021"/>
    <lineage>
        <taxon>Bacteria</taxon>
        <taxon>Pseudomonadati</taxon>
        <taxon>Pseudomonadota</taxon>
        <taxon>Gammaproteobacteria</taxon>
        <taxon>Oceanospirillales</taxon>
        <taxon>Halomonadaceae</taxon>
        <taxon>Billgrantia</taxon>
    </lineage>
</organism>
<dbReference type="GO" id="GO:0043565">
    <property type="term" value="F:sequence-specific DNA binding"/>
    <property type="evidence" value="ECO:0007669"/>
    <property type="project" value="InterPro"/>
</dbReference>
<protein>
    <submittedName>
        <fullName evidence="5">Helix-turn-helix transcriptional regulator</fullName>
    </submittedName>
</protein>
<evidence type="ECO:0000313" key="5">
    <source>
        <dbReference type="EMBL" id="MCE8053906.1"/>
    </source>
</evidence>
<sequence>MFNEMMRAEIWLQDHLESQQGIEDLASRLGYSTSQVRRRFKQCFGLSPSAYRDSLRLEKAARLLTLTPLSIRTIASQCGYQNHSAFSRAFQRYHKQTPRQYRQALRLRLHHNPYCKGGGRKPPTFEIRHSDMRHALVTRLYRQPHSPALGMLKTWRQHAKGTESLSERLKRGRIIALMYNTPLPSETDRIDVGPVVSQSEAQGIPIPPSFRLLKVPSQYQACVTVELLDEIPDVVQYLICEGLPAERYHATGEALQVEWTQEEIVMRLPVQKNR</sequence>
<dbReference type="SUPFAM" id="SSF46689">
    <property type="entry name" value="Homeodomain-like"/>
    <property type="match status" value="2"/>
</dbReference>
<evidence type="ECO:0000256" key="2">
    <source>
        <dbReference type="ARBA" id="ARBA00023125"/>
    </source>
</evidence>
<dbReference type="PANTHER" id="PTHR43280:SF2">
    <property type="entry name" value="HTH-TYPE TRANSCRIPTIONAL REGULATOR EXSA"/>
    <property type="match status" value="1"/>
</dbReference>
<dbReference type="Pfam" id="PF12833">
    <property type="entry name" value="HTH_18"/>
    <property type="match status" value="1"/>
</dbReference>
<proteinExistence type="predicted"/>
<dbReference type="InterPro" id="IPR018060">
    <property type="entry name" value="HTH_AraC"/>
</dbReference>
<comment type="caution">
    <text evidence="5">The sequence shown here is derived from an EMBL/GenBank/DDBJ whole genome shotgun (WGS) entry which is preliminary data.</text>
</comment>
<dbReference type="Gene3D" id="1.10.10.60">
    <property type="entry name" value="Homeodomain-like"/>
    <property type="match status" value="2"/>
</dbReference>
<dbReference type="AlphaFoldDB" id="A0AAW4Z2Z1"/>
<keyword evidence="1" id="KW-0805">Transcription regulation</keyword>
<dbReference type="EMBL" id="JABFTS010000018">
    <property type="protein sequence ID" value="MCE8053906.1"/>
    <property type="molecule type" value="Genomic_DNA"/>
</dbReference>
<keyword evidence="2" id="KW-0238">DNA-binding</keyword>
<gene>
    <name evidence="5" type="ORF">HOP61_21685</name>
</gene>
<evidence type="ECO:0000256" key="3">
    <source>
        <dbReference type="ARBA" id="ARBA00023163"/>
    </source>
</evidence>
<dbReference type="InterPro" id="IPR020449">
    <property type="entry name" value="Tscrpt_reg_AraC-type_HTH"/>
</dbReference>
<dbReference type="GO" id="GO:0003700">
    <property type="term" value="F:DNA-binding transcription factor activity"/>
    <property type="evidence" value="ECO:0007669"/>
    <property type="project" value="InterPro"/>
</dbReference>
<name>A0AAW4Z2Z1_9GAMM</name>
<dbReference type="InterPro" id="IPR018062">
    <property type="entry name" value="HTH_AraC-typ_CS"/>
</dbReference>
<evidence type="ECO:0000313" key="6">
    <source>
        <dbReference type="Proteomes" id="UP001320178"/>
    </source>
</evidence>
<evidence type="ECO:0000259" key="4">
    <source>
        <dbReference type="PROSITE" id="PS01124"/>
    </source>
</evidence>